<dbReference type="Gene3D" id="3.30.450.20">
    <property type="entry name" value="PAS domain"/>
    <property type="match status" value="1"/>
</dbReference>
<dbReference type="SUPFAM" id="SSF55785">
    <property type="entry name" value="PYP-like sensor domain (PAS domain)"/>
    <property type="match status" value="1"/>
</dbReference>
<accession>A0A1J5RWD6</accession>
<dbReference type="PROSITE" id="PS50113">
    <property type="entry name" value="PAC"/>
    <property type="match status" value="1"/>
</dbReference>
<evidence type="ECO:0000313" key="5">
    <source>
        <dbReference type="EMBL" id="OIR00271.1"/>
    </source>
</evidence>
<evidence type="ECO:0000259" key="4">
    <source>
        <dbReference type="PROSITE" id="PS50113"/>
    </source>
</evidence>
<dbReference type="PANTHER" id="PTHR43065:SF42">
    <property type="entry name" value="TWO-COMPONENT SENSOR PPRA"/>
    <property type="match status" value="1"/>
</dbReference>
<evidence type="ECO:0000256" key="1">
    <source>
        <dbReference type="ARBA" id="ARBA00022553"/>
    </source>
</evidence>
<dbReference type="Pfam" id="PF08448">
    <property type="entry name" value="PAS_4"/>
    <property type="match status" value="1"/>
</dbReference>
<dbReference type="EC" id="2.7.13.3" evidence="5"/>
<dbReference type="SUPFAM" id="SSF47384">
    <property type="entry name" value="Homodimeric domain of signal transducing histidine kinase"/>
    <property type="match status" value="1"/>
</dbReference>
<dbReference type="PRINTS" id="PR00344">
    <property type="entry name" value="BCTRLSENSOR"/>
</dbReference>
<proteinExistence type="predicted"/>
<dbReference type="SMART" id="SM00091">
    <property type="entry name" value="PAS"/>
    <property type="match status" value="1"/>
</dbReference>
<dbReference type="Pfam" id="PF00512">
    <property type="entry name" value="HisKA"/>
    <property type="match status" value="1"/>
</dbReference>
<dbReference type="CDD" id="cd00082">
    <property type="entry name" value="HisKA"/>
    <property type="match status" value="1"/>
</dbReference>
<dbReference type="AlphaFoldDB" id="A0A1J5RWD6"/>
<feature type="domain" description="Histidine kinase" evidence="2">
    <location>
        <begin position="212"/>
        <end position="451"/>
    </location>
</feature>
<dbReference type="InterPro" id="IPR036097">
    <property type="entry name" value="HisK_dim/P_sf"/>
</dbReference>
<feature type="domain" description="PAC" evidence="4">
    <location>
        <begin position="133"/>
        <end position="185"/>
    </location>
</feature>
<dbReference type="CDD" id="cd00130">
    <property type="entry name" value="PAS"/>
    <property type="match status" value="1"/>
</dbReference>
<dbReference type="InterPro" id="IPR000700">
    <property type="entry name" value="PAS-assoc_C"/>
</dbReference>
<dbReference type="InterPro" id="IPR036890">
    <property type="entry name" value="HATPase_C_sf"/>
</dbReference>
<dbReference type="InterPro" id="IPR004358">
    <property type="entry name" value="Sig_transdc_His_kin-like_C"/>
</dbReference>
<keyword evidence="1" id="KW-0597">Phosphoprotein</keyword>
<protein>
    <submittedName>
        <fullName evidence="5">Sensor protein FixL</fullName>
        <ecNumber evidence="5">2.7.13.3</ecNumber>
    </submittedName>
</protein>
<gene>
    <name evidence="5" type="primary">fixL_8</name>
    <name evidence="5" type="ORF">GALL_177290</name>
</gene>
<sequence length="454" mass="49697">MADLRHLDLRGEAAAPPGAAAPLGMSEDAWIEVIHRMDEIYADLVRYQVDLEEKNAALEEAQRFIDSVLSSMSDVLVVANVQGRIQRANKAMVNLLGRSEAELVGTELSALFALSAAPMIANFPDHIRTGGILDCEIEILAASGEAVPLAVNCSPRYDSEGTLSGMVVTGRPLGELRRAYRDLQETHKQLKTAQQHLVQSEKMASLGRLVAGVAHELNNPISFVFGNMHTLQRYGERLQDYLGLVQRGAPPDLLEQARKSNRIDRILKDLGPLIAGSLEGAERVSDIVQNLRHFATPQHQKRRTFDLCRLVESSLAWVSKAVRQQAQIRLDMPAELPVHNSEGHVQQILINLIQNAFDAMNGVDQPRLDLRVSATDGHARVQVRDHGSGISEDNLLRVFDPFFTTKAVGKGTGLGLYISYGLATEQCAGALSVRNHPDGGAEFTLEIPMEAPHG</sequence>
<feature type="domain" description="PAS" evidence="3">
    <location>
        <begin position="61"/>
        <end position="105"/>
    </location>
</feature>
<dbReference type="PROSITE" id="PS50109">
    <property type="entry name" value="HIS_KIN"/>
    <property type="match status" value="1"/>
</dbReference>
<dbReference type="InterPro" id="IPR003661">
    <property type="entry name" value="HisK_dim/P_dom"/>
</dbReference>
<evidence type="ECO:0000259" key="2">
    <source>
        <dbReference type="PROSITE" id="PS50109"/>
    </source>
</evidence>
<dbReference type="InterPro" id="IPR035965">
    <property type="entry name" value="PAS-like_dom_sf"/>
</dbReference>
<dbReference type="InterPro" id="IPR013656">
    <property type="entry name" value="PAS_4"/>
</dbReference>
<dbReference type="SUPFAM" id="SSF55874">
    <property type="entry name" value="ATPase domain of HSP90 chaperone/DNA topoisomerase II/histidine kinase"/>
    <property type="match status" value="1"/>
</dbReference>
<dbReference type="SMART" id="SM00387">
    <property type="entry name" value="HATPase_c"/>
    <property type="match status" value="1"/>
</dbReference>
<dbReference type="InterPro" id="IPR005467">
    <property type="entry name" value="His_kinase_dom"/>
</dbReference>
<name>A0A1J5RWD6_9ZZZZ</name>
<dbReference type="GO" id="GO:0000155">
    <property type="term" value="F:phosphorelay sensor kinase activity"/>
    <property type="evidence" value="ECO:0007669"/>
    <property type="project" value="InterPro"/>
</dbReference>
<dbReference type="Pfam" id="PF02518">
    <property type="entry name" value="HATPase_c"/>
    <property type="match status" value="1"/>
</dbReference>
<dbReference type="Gene3D" id="1.10.287.130">
    <property type="match status" value="1"/>
</dbReference>
<evidence type="ECO:0000259" key="3">
    <source>
        <dbReference type="PROSITE" id="PS50112"/>
    </source>
</evidence>
<dbReference type="InterPro" id="IPR003594">
    <property type="entry name" value="HATPase_dom"/>
</dbReference>
<dbReference type="SMART" id="SM00388">
    <property type="entry name" value="HisKA"/>
    <property type="match status" value="1"/>
</dbReference>
<organism evidence="5">
    <name type="scientific">mine drainage metagenome</name>
    <dbReference type="NCBI Taxonomy" id="410659"/>
    <lineage>
        <taxon>unclassified sequences</taxon>
        <taxon>metagenomes</taxon>
        <taxon>ecological metagenomes</taxon>
    </lineage>
</organism>
<dbReference type="NCBIfam" id="TIGR00229">
    <property type="entry name" value="sensory_box"/>
    <property type="match status" value="1"/>
</dbReference>
<dbReference type="PROSITE" id="PS50112">
    <property type="entry name" value="PAS"/>
    <property type="match status" value="1"/>
</dbReference>
<dbReference type="Gene3D" id="3.30.565.10">
    <property type="entry name" value="Histidine kinase-like ATPase, C-terminal domain"/>
    <property type="match status" value="1"/>
</dbReference>
<dbReference type="InterPro" id="IPR000014">
    <property type="entry name" value="PAS"/>
</dbReference>
<reference evidence="5" key="1">
    <citation type="submission" date="2016-10" db="EMBL/GenBank/DDBJ databases">
        <title>Sequence of Gallionella enrichment culture.</title>
        <authorList>
            <person name="Poehlein A."/>
            <person name="Muehling M."/>
            <person name="Daniel R."/>
        </authorList>
    </citation>
    <scope>NUCLEOTIDE SEQUENCE</scope>
</reference>
<dbReference type="EMBL" id="MLJW01000097">
    <property type="protein sequence ID" value="OIR00271.1"/>
    <property type="molecule type" value="Genomic_DNA"/>
</dbReference>
<keyword evidence="5" id="KW-0808">Transferase</keyword>
<dbReference type="PANTHER" id="PTHR43065">
    <property type="entry name" value="SENSOR HISTIDINE KINASE"/>
    <property type="match status" value="1"/>
</dbReference>
<comment type="caution">
    <text evidence="5">The sequence shown here is derived from an EMBL/GenBank/DDBJ whole genome shotgun (WGS) entry which is preliminary data.</text>
</comment>